<accession>A0A5K1UQR1</accession>
<comment type="function">
    <text evidence="6">Involved in the retrieval of endoplasmic reticulum membrane proteins from the early Golgi compartment.</text>
</comment>
<evidence type="ECO:0000256" key="7">
    <source>
        <dbReference type="SAM" id="Phobius"/>
    </source>
</evidence>
<evidence type="ECO:0000313" key="9">
    <source>
        <dbReference type="Proteomes" id="UP000078387"/>
    </source>
</evidence>
<protein>
    <recommendedName>
        <fullName evidence="6">Protein RER1</fullName>
    </recommendedName>
</protein>
<gene>
    <name evidence="8" type="ORF">CL6EHI_062460</name>
</gene>
<dbReference type="GO" id="GO:0000139">
    <property type="term" value="C:Golgi membrane"/>
    <property type="evidence" value="ECO:0007669"/>
    <property type="project" value="TreeGrafter"/>
</dbReference>
<sequence>MESTEEPKENIFTQTQSKIEQKYQIFMDKITPFTKTRWSLFIICLVWFMYRMVHYHKYYVYAYASGIYILFQFIAFLTPINIDTSGEPLLPDVTGVEYRPFMRRLSEKKFWVRSFGVVFGSLLMSFTKIDIPVFWPILLVYFIVLFVVTMHSQIRHMIQHHYIPFDVGKQTYNN</sequence>
<dbReference type="VEuPathDB" id="AmoebaDB:EHI8A_171010"/>
<evidence type="ECO:0000256" key="1">
    <source>
        <dbReference type="ARBA" id="ARBA00004141"/>
    </source>
</evidence>
<keyword evidence="3 7" id="KW-0812">Transmembrane</keyword>
<dbReference type="AlphaFoldDB" id="A0A5K1UQR1"/>
<dbReference type="GO" id="GO:0005783">
    <property type="term" value="C:endoplasmic reticulum"/>
    <property type="evidence" value="ECO:0007669"/>
    <property type="project" value="GOC"/>
</dbReference>
<dbReference type="EMBL" id="BDEQ01000001">
    <property type="protein sequence ID" value="GAT95138.1"/>
    <property type="molecule type" value="Genomic_DNA"/>
</dbReference>
<evidence type="ECO:0000256" key="5">
    <source>
        <dbReference type="ARBA" id="ARBA00023136"/>
    </source>
</evidence>
<dbReference type="PIRSF" id="PIRSF016013">
    <property type="entry name" value="AtER_Rer1p"/>
    <property type="match status" value="1"/>
</dbReference>
<dbReference type="InterPro" id="IPR004932">
    <property type="entry name" value="Rer1"/>
</dbReference>
<evidence type="ECO:0000313" key="8">
    <source>
        <dbReference type="EMBL" id="GAT95138.1"/>
    </source>
</evidence>
<dbReference type="VEuPathDB" id="AmoebaDB:KM1_244490"/>
<evidence type="ECO:0000256" key="3">
    <source>
        <dbReference type="ARBA" id="ARBA00022692"/>
    </source>
</evidence>
<evidence type="ECO:0000256" key="4">
    <source>
        <dbReference type="ARBA" id="ARBA00022989"/>
    </source>
</evidence>
<keyword evidence="4 7" id="KW-1133">Transmembrane helix</keyword>
<feature type="transmembrane region" description="Helical" evidence="7">
    <location>
        <begin position="36"/>
        <end position="53"/>
    </location>
</feature>
<dbReference type="VEuPathDB" id="AmoebaDB:EHI5A_103090"/>
<dbReference type="VEuPathDB" id="AmoebaDB:EHI7A_152880"/>
<keyword evidence="5 6" id="KW-0472">Membrane</keyword>
<dbReference type="GO" id="GO:0006890">
    <property type="term" value="P:retrograde vesicle-mediated transport, Golgi to endoplasmic reticulum"/>
    <property type="evidence" value="ECO:0007669"/>
    <property type="project" value="TreeGrafter"/>
</dbReference>
<dbReference type="Proteomes" id="UP000078387">
    <property type="component" value="Unassembled WGS sequence"/>
</dbReference>
<organism evidence="8 9">
    <name type="scientific">Entamoeba histolytica</name>
    <dbReference type="NCBI Taxonomy" id="5759"/>
    <lineage>
        <taxon>Eukaryota</taxon>
        <taxon>Amoebozoa</taxon>
        <taxon>Evosea</taxon>
        <taxon>Archamoebae</taxon>
        <taxon>Mastigamoebida</taxon>
        <taxon>Entamoebidae</taxon>
        <taxon>Entamoeba</taxon>
    </lineage>
</organism>
<comment type="subcellular location">
    <subcellularLocation>
        <location evidence="1">Membrane</location>
        <topology evidence="1">Multi-pass membrane protein</topology>
    </subcellularLocation>
</comment>
<evidence type="ECO:0000256" key="6">
    <source>
        <dbReference type="PIRNR" id="PIRNR016013"/>
    </source>
</evidence>
<comment type="similarity">
    <text evidence="2 6">Belongs to the RER1 family.</text>
</comment>
<dbReference type="VEuPathDB" id="AmoebaDB:EHI_062460"/>
<dbReference type="OMA" id="GWYVVCY"/>
<dbReference type="PANTHER" id="PTHR10743:SF0">
    <property type="entry name" value="PROTEIN RER1"/>
    <property type="match status" value="1"/>
</dbReference>
<evidence type="ECO:0000256" key="2">
    <source>
        <dbReference type="ARBA" id="ARBA00006070"/>
    </source>
</evidence>
<feature type="transmembrane region" description="Helical" evidence="7">
    <location>
        <begin position="133"/>
        <end position="150"/>
    </location>
</feature>
<dbReference type="PANTHER" id="PTHR10743">
    <property type="entry name" value="PROTEIN RER1"/>
    <property type="match status" value="1"/>
</dbReference>
<proteinExistence type="inferred from homology"/>
<feature type="transmembrane region" description="Helical" evidence="7">
    <location>
        <begin position="59"/>
        <end position="80"/>
    </location>
</feature>
<dbReference type="GO" id="GO:0006621">
    <property type="term" value="P:protein retention in ER lumen"/>
    <property type="evidence" value="ECO:0007669"/>
    <property type="project" value="TreeGrafter"/>
</dbReference>
<name>A0A5K1UQR1_ENTHI</name>
<comment type="caution">
    <text evidence="8">The sequence shown here is derived from an EMBL/GenBank/DDBJ whole genome shotgun (WGS) entry which is preliminary data.</text>
</comment>
<reference evidence="8 9" key="1">
    <citation type="submission" date="2016-05" db="EMBL/GenBank/DDBJ databases">
        <title>First whole genome sequencing of Entamoeba histolytica HM1:IMSS-clone-6.</title>
        <authorList>
            <person name="Mukherjee Avik.K."/>
            <person name="Izumyama S."/>
            <person name="Nakada-Tsukui K."/>
            <person name="Nozaki T."/>
        </authorList>
    </citation>
    <scope>NUCLEOTIDE SEQUENCE [LARGE SCALE GENOMIC DNA]</scope>
    <source>
        <strain evidence="8 9">HM1:IMSS clone 6</strain>
    </source>
</reference>
<dbReference type="Pfam" id="PF03248">
    <property type="entry name" value="Rer1"/>
    <property type="match status" value="1"/>
</dbReference>